<evidence type="ECO:0000313" key="2">
    <source>
        <dbReference type="EMBL" id="MFC5665770.1"/>
    </source>
</evidence>
<name>A0ABW0XB51_9ACTN</name>
<organism evidence="2 3">
    <name type="scientific">Kitasatospora misakiensis</name>
    <dbReference type="NCBI Taxonomy" id="67330"/>
    <lineage>
        <taxon>Bacteria</taxon>
        <taxon>Bacillati</taxon>
        <taxon>Actinomycetota</taxon>
        <taxon>Actinomycetes</taxon>
        <taxon>Kitasatosporales</taxon>
        <taxon>Streptomycetaceae</taxon>
        <taxon>Kitasatospora</taxon>
    </lineage>
</organism>
<comment type="caution">
    <text evidence="2">The sequence shown here is derived from an EMBL/GenBank/DDBJ whole genome shotgun (WGS) entry which is preliminary data.</text>
</comment>
<evidence type="ECO:0000256" key="1">
    <source>
        <dbReference type="SAM" id="MobiDB-lite"/>
    </source>
</evidence>
<feature type="region of interest" description="Disordered" evidence="1">
    <location>
        <begin position="1"/>
        <end position="30"/>
    </location>
</feature>
<accession>A0ABW0XB51</accession>
<keyword evidence="3" id="KW-1185">Reference proteome</keyword>
<evidence type="ECO:0000313" key="3">
    <source>
        <dbReference type="Proteomes" id="UP001595975"/>
    </source>
</evidence>
<proteinExistence type="predicted"/>
<dbReference type="RefSeq" id="WP_380227442.1">
    <property type="nucleotide sequence ID" value="NZ_JBHSOF010000031.1"/>
</dbReference>
<dbReference type="EMBL" id="JBHSOF010000031">
    <property type="protein sequence ID" value="MFC5665770.1"/>
    <property type="molecule type" value="Genomic_DNA"/>
</dbReference>
<feature type="compositionally biased region" description="Low complexity" evidence="1">
    <location>
        <begin position="1"/>
        <end position="24"/>
    </location>
</feature>
<dbReference type="Proteomes" id="UP001595975">
    <property type="component" value="Unassembled WGS sequence"/>
</dbReference>
<reference evidence="3" key="1">
    <citation type="journal article" date="2019" name="Int. J. Syst. Evol. Microbiol.">
        <title>The Global Catalogue of Microorganisms (GCM) 10K type strain sequencing project: providing services to taxonomists for standard genome sequencing and annotation.</title>
        <authorList>
            <consortium name="The Broad Institute Genomics Platform"/>
            <consortium name="The Broad Institute Genome Sequencing Center for Infectious Disease"/>
            <person name="Wu L."/>
            <person name="Ma J."/>
        </authorList>
    </citation>
    <scope>NUCLEOTIDE SEQUENCE [LARGE SCALE GENOMIC DNA]</scope>
    <source>
        <strain evidence="3">CGMCC 4.1437</strain>
    </source>
</reference>
<protein>
    <submittedName>
        <fullName evidence="2">Uncharacterized protein</fullName>
    </submittedName>
</protein>
<gene>
    <name evidence="2" type="ORF">ACFP3U_22650</name>
</gene>
<sequence>MAVPRAAAVAGTTSSTRASGSTWTRSRDRMPMLLMVEKAQQNSSV</sequence>